<protein>
    <submittedName>
        <fullName evidence="4">WD40 domain protein beta Propeller</fullName>
    </submittedName>
</protein>
<feature type="signal peptide" evidence="3">
    <location>
        <begin position="1"/>
        <end position="21"/>
    </location>
</feature>
<proteinExistence type="inferred from homology"/>
<dbReference type="InterPro" id="IPR011042">
    <property type="entry name" value="6-blade_b-propeller_TolB-like"/>
</dbReference>
<dbReference type="AlphaFoldDB" id="B8FGE0"/>
<keyword evidence="5" id="KW-1185">Reference proteome</keyword>
<keyword evidence="3" id="KW-0732">Signal</keyword>
<comment type="similarity">
    <text evidence="1">Belongs to the TolB family.</text>
</comment>
<reference evidence="4 5" key="1">
    <citation type="journal article" date="2012" name="Environ. Microbiol.">
        <title>The genome sequence of Desulfatibacillum alkenivorans AK-01: a blueprint for anaerobic alkane oxidation.</title>
        <authorList>
            <person name="Callaghan A.V."/>
            <person name="Morris B.E."/>
            <person name="Pereira I.A."/>
            <person name="McInerney M.J."/>
            <person name="Austin R.N."/>
            <person name="Groves J.T."/>
            <person name="Kukor J.J."/>
            <person name="Suflita J.M."/>
            <person name="Young L.Y."/>
            <person name="Zylstra G.J."/>
            <person name="Wawrik B."/>
        </authorList>
    </citation>
    <scope>NUCLEOTIDE SEQUENCE [LARGE SCALE GENOMIC DNA]</scope>
    <source>
        <strain evidence="4 5">AK-01</strain>
    </source>
</reference>
<name>B8FGE0_DESAL</name>
<dbReference type="InterPro" id="IPR011659">
    <property type="entry name" value="WD40"/>
</dbReference>
<dbReference type="PANTHER" id="PTHR36842:SF1">
    <property type="entry name" value="PROTEIN TOLB"/>
    <property type="match status" value="1"/>
</dbReference>
<evidence type="ECO:0000256" key="1">
    <source>
        <dbReference type="ARBA" id="ARBA00009820"/>
    </source>
</evidence>
<dbReference type="RefSeq" id="WP_015946897.1">
    <property type="nucleotide sequence ID" value="NC_011768.1"/>
</dbReference>
<feature type="chain" id="PRO_5002872305" evidence="3">
    <location>
        <begin position="22"/>
        <end position="345"/>
    </location>
</feature>
<dbReference type="Pfam" id="PF26549">
    <property type="entry name" value="Tricorn_N"/>
    <property type="match status" value="1"/>
</dbReference>
<evidence type="ECO:0000313" key="5">
    <source>
        <dbReference type="Proteomes" id="UP000000739"/>
    </source>
</evidence>
<feature type="coiled-coil region" evidence="2">
    <location>
        <begin position="38"/>
        <end position="65"/>
    </location>
</feature>
<gene>
    <name evidence="4" type="ordered locus">Dalk_2126</name>
</gene>
<evidence type="ECO:0000256" key="3">
    <source>
        <dbReference type="SAM" id="SignalP"/>
    </source>
</evidence>
<dbReference type="eggNOG" id="COG0823">
    <property type="taxonomic scope" value="Bacteria"/>
</dbReference>
<dbReference type="Gene3D" id="2.120.10.30">
    <property type="entry name" value="TolB, C-terminal domain"/>
    <property type="match status" value="2"/>
</dbReference>
<keyword evidence="2" id="KW-0175">Coiled coil</keyword>
<evidence type="ECO:0000256" key="2">
    <source>
        <dbReference type="SAM" id="Coils"/>
    </source>
</evidence>
<dbReference type="SUPFAM" id="SSF69304">
    <property type="entry name" value="Tricorn protease N-terminal domain"/>
    <property type="match status" value="1"/>
</dbReference>
<dbReference type="EMBL" id="CP001322">
    <property type="protein sequence ID" value="ACL03820.1"/>
    <property type="molecule type" value="Genomic_DNA"/>
</dbReference>
<dbReference type="KEGG" id="dal:Dalk_2126"/>
<sequence>MFKRCFLILAAICLFSPFAFAADIALPHEFTAGEPAKASEVNENLQVLLDAINSLQSRVDNLEKEVLAFYKVVFVKDSDIWTMRSDGSNLTKLTETGTASAPSWSPDGTRIIYTDSAAGNRDIYIMDQDGENKVQLTSADNDEFNACMSPDGATIAYIYEYNGNNRRLWTMAADGSSQQEVLAPVTLNATYDTITFTNGWSTDGTYLLIQTSAPSANYKDLWSVNMSNVSDVLRLTDASGGTGGLMESSGLDSWYENTIVFNSRSLSGTTLPIVRMDSDGSNMEVLASENNVFYNNPTWSSNGAKICFSSDATGVSELYIMNPDGGEIQQITSFGGNGASRPDIY</sequence>
<evidence type="ECO:0000313" key="4">
    <source>
        <dbReference type="EMBL" id="ACL03820.1"/>
    </source>
</evidence>
<accession>B8FGE0</accession>
<dbReference type="HOGENOM" id="CLU_803451_0_0_7"/>
<dbReference type="Pfam" id="PF07676">
    <property type="entry name" value="PD40"/>
    <property type="match status" value="1"/>
</dbReference>
<organism evidence="4 5">
    <name type="scientific">Desulfatibacillum aliphaticivorans</name>
    <dbReference type="NCBI Taxonomy" id="218208"/>
    <lineage>
        <taxon>Bacteria</taxon>
        <taxon>Pseudomonadati</taxon>
        <taxon>Thermodesulfobacteriota</taxon>
        <taxon>Desulfobacteria</taxon>
        <taxon>Desulfobacterales</taxon>
        <taxon>Desulfatibacillaceae</taxon>
        <taxon>Desulfatibacillum</taxon>
    </lineage>
</organism>
<dbReference type="Proteomes" id="UP000000739">
    <property type="component" value="Chromosome"/>
</dbReference>
<dbReference type="PANTHER" id="PTHR36842">
    <property type="entry name" value="PROTEIN TOLB HOMOLOG"/>
    <property type="match status" value="1"/>
</dbReference>